<gene>
    <name evidence="3" type="primary">AlNc14C105G6183</name>
    <name evidence="3" type="ORF">ALNC14_069960</name>
</gene>
<protein>
    <submittedName>
        <fullName evidence="3">Uncharacterized protein AlNc14C105G6183</fullName>
    </submittedName>
</protein>
<organism evidence="3">
    <name type="scientific">Albugo laibachii Nc14</name>
    <dbReference type="NCBI Taxonomy" id="890382"/>
    <lineage>
        <taxon>Eukaryota</taxon>
        <taxon>Sar</taxon>
        <taxon>Stramenopiles</taxon>
        <taxon>Oomycota</taxon>
        <taxon>Peronosporomycetes</taxon>
        <taxon>Albuginales</taxon>
        <taxon>Albuginaceae</taxon>
        <taxon>Albugo</taxon>
    </lineage>
</organism>
<dbReference type="InterPro" id="IPR000195">
    <property type="entry name" value="Rab-GAP-TBC_dom"/>
</dbReference>
<dbReference type="HOGENOM" id="CLU_938346_0_0_1"/>
<dbReference type="SUPFAM" id="SSF47923">
    <property type="entry name" value="Ypt/Rab-GAP domain of gyp1p"/>
    <property type="match status" value="1"/>
</dbReference>
<proteinExistence type="predicted"/>
<dbReference type="PANTHER" id="PTHR22957:SF263">
    <property type="entry name" value="MITOTIC CHECK POINT PROTEIN BUB2"/>
    <property type="match status" value="1"/>
</dbReference>
<dbReference type="PROSITE" id="PS50086">
    <property type="entry name" value="TBC_RABGAP"/>
    <property type="match status" value="1"/>
</dbReference>
<dbReference type="Pfam" id="PF00566">
    <property type="entry name" value="RabGAP-TBC"/>
    <property type="match status" value="1"/>
</dbReference>
<dbReference type="Gene3D" id="1.10.472.80">
    <property type="entry name" value="Ypt/Rab-GAP domain of gyp1p, domain 3"/>
    <property type="match status" value="1"/>
</dbReference>
<dbReference type="GO" id="GO:0005096">
    <property type="term" value="F:GTPase activator activity"/>
    <property type="evidence" value="ECO:0007669"/>
    <property type="project" value="TreeGrafter"/>
</dbReference>
<evidence type="ECO:0000256" key="1">
    <source>
        <dbReference type="SAM" id="Phobius"/>
    </source>
</evidence>
<dbReference type="EMBL" id="FR824150">
    <property type="protein sequence ID" value="CCA20853.1"/>
    <property type="molecule type" value="Genomic_DNA"/>
</dbReference>
<keyword evidence="1" id="KW-0472">Membrane</keyword>
<name>F0WHX6_9STRA</name>
<accession>F0WHX6</accession>
<dbReference type="InterPro" id="IPR035969">
    <property type="entry name" value="Rab-GAP_TBC_sf"/>
</dbReference>
<feature type="domain" description="Rab-GAP TBC" evidence="2">
    <location>
        <begin position="1"/>
        <end position="101"/>
    </location>
</feature>
<reference evidence="3" key="1">
    <citation type="journal article" date="2011" name="PLoS Biol.">
        <title>Gene gain and loss during evolution of obligate parasitism in the white rust pathogen of Arabidopsis thaliana.</title>
        <authorList>
            <person name="Kemen E."/>
            <person name="Gardiner A."/>
            <person name="Schultz-Larsen T."/>
            <person name="Kemen A.C."/>
            <person name="Balmuth A.L."/>
            <person name="Robert-Seilaniantz A."/>
            <person name="Bailey K."/>
            <person name="Holub E."/>
            <person name="Studholme D.J."/>
            <person name="Maclean D."/>
            <person name="Jones J.D."/>
        </authorList>
    </citation>
    <scope>NUCLEOTIDE SEQUENCE</scope>
</reference>
<feature type="transmembrane region" description="Helical" evidence="1">
    <location>
        <begin position="96"/>
        <end position="115"/>
    </location>
</feature>
<keyword evidence="1" id="KW-1133">Transmembrane helix</keyword>
<sequence length="242" mass="27560">MNILCGPFLYVMPECDAYYSFSQLLTRHCPRYMAPQLKGVEAGCALMDQCLKILDPELFDHLQAKGITARIYALPMILSLFACMPPLKQLLRVWDALFAIGVHFVVLLAVSHALLLREQLLQRDTDLMKILSVRYAPPLCADLLLSVAFQIMHRLPDDLLYKIARHTCDYPDSPKDLPYSKTTFELLLKRASLASSEKKSTKRTSSDYSKCKKCSNGLVHVTVNASDKHRGKRKYNVRPPWK</sequence>
<evidence type="ECO:0000259" key="2">
    <source>
        <dbReference type="PROSITE" id="PS50086"/>
    </source>
</evidence>
<dbReference type="PANTHER" id="PTHR22957">
    <property type="entry name" value="TBC1 DOMAIN FAMILY MEMBER GTPASE-ACTIVATING PROTEIN"/>
    <property type="match status" value="1"/>
</dbReference>
<reference evidence="3" key="2">
    <citation type="submission" date="2011-02" db="EMBL/GenBank/DDBJ databases">
        <authorList>
            <person name="MacLean D."/>
        </authorList>
    </citation>
    <scope>NUCLEOTIDE SEQUENCE</scope>
</reference>
<evidence type="ECO:0000313" key="3">
    <source>
        <dbReference type="EMBL" id="CCA20853.1"/>
    </source>
</evidence>
<dbReference type="AlphaFoldDB" id="F0WHX6"/>
<keyword evidence="1" id="KW-0812">Transmembrane</keyword>